<evidence type="ECO:0000256" key="3">
    <source>
        <dbReference type="ARBA" id="ARBA00022989"/>
    </source>
</evidence>
<evidence type="ECO:0000256" key="1">
    <source>
        <dbReference type="ARBA" id="ARBA00004141"/>
    </source>
</evidence>
<dbReference type="EMBL" id="HBGS01002605">
    <property type="protein sequence ID" value="CAD9371859.1"/>
    <property type="molecule type" value="Transcribed_RNA"/>
</dbReference>
<dbReference type="InterPro" id="IPR005178">
    <property type="entry name" value="Ostalpha/TMEM184C"/>
</dbReference>
<evidence type="ECO:0000313" key="5">
    <source>
        <dbReference type="EMBL" id="CAD9371859.1"/>
    </source>
</evidence>
<keyword evidence="2" id="KW-0812">Transmembrane</keyword>
<gene>
    <name evidence="5" type="ORF">DSPE1174_LOCUS1366</name>
</gene>
<dbReference type="AlphaFoldDB" id="A0A7S2F4T4"/>
<dbReference type="PANTHER" id="PTHR23423">
    <property type="entry name" value="ORGANIC SOLUTE TRANSPORTER-RELATED"/>
    <property type="match status" value="1"/>
</dbReference>
<evidence type="ECO:0008006" key="6">
    <source>
        <dbReference type="Google" id="ProtNLM"/>
    </source>
</evidence>
<sequence length="229" mass="26265">MAYSNWASAYPYLELMQSTSQCWALYCLVLFYQATKKKLGPIHPLNKFICIKMVVFFTFWQEVVIASLVRFKIIRSNQFEDMDDAYGAGGSNSATMHWSTTEIANGINDFIVCVEMLGFAIAHIYVFPPSDYIRAERMSVHVSVRDETSFNAVNLHDPYGKLNDLEDPETHVTEQRVHGGFQNHRMLEQLIQGVNFFDLINDVKTLHELDAHHRENEHLNGSGYKTFGS</sequence>
<keyword evidence="4" id="KW-0472">Membrane</keyword>
<proteinExistence type="predicted"/>
<evidence type="ECO:0000256" key="4">
    <source>
        <dbReference type="ARBA" id="ARBA00023136"/>
    </source>
</evidence>
<protein>
    <recommendedName>
        <fullName evidence="6">Transmembrane protein 184C</fullName>
    </recommendedName>
</protein>
<accession>A0A7S2F4T4</accession>
<organism evidence="5">
    <name type="scientific">Octactis speculum</name>
    <dbReference type="NCBI Taxonomy" id="3111310"/>
    <lineage>
        <taxon>Eukaryota</taxon>
        <taxon>Sar</taxon>
        <taxon>Stramenopiles</taxon>
        <taxon>Ochrophyta</taxon>
        <taxon>Dictyochophyceae</taxon>
        <taxon>Dictyochales</taxon>
        <taxon>Dictyochaceae</taxon>
        <taxon>Octactis</taxon>
    </lineage>
</organism>
<dbReference type="GO" id="GO:0016020">
    <property type="term" value="C:membrane"/>
    <property type="evidence" value="ECO:0007669"/>
    <property type="project" value="UniProtKB-SubCell"/>
</dbReference>
<keyword evidence="3" id="KW-1133">Transmembrane helix</keyword>
<name>A0A7S2F4T4_9STRA</name>
<evidence type="ECO:0000256" key="2">
    <source>
        <dbReference type="ARBA" id="ARBA00022692"/>
    </source>
</evidence>
<reference evidence="5" key="1">
    <citation type="submission" date="2021-01" db="EMBL/GenBank/DDBJ databases">
        <authorList>
            <person name="Corre E."/>
            <person name="Pelletier E."/>
            <person name="Niang G."/>
            <person name="Scheremetjew M."/>
            <person name="Finn R."/>
            <person name="Kale V."/>
            <person name="Holt S."/>
            <person name="Cochrane G."/>
            <person name="Meng A."/>
            <person name="Brown T."/>
            <person name="Cohen L."/>
        </authorList>
    </citation>
    <scope>NUCLEOTIDE SEQUENCE</scope>
    <source>
        <strain evidence="5">CCMP1381</strain>
    </source>
</reference>
<dbReference type="SMART" id="SM01417">
    <property type="entry name" value="Solute_trans_a"/>
    <property type="match status" value="1"/>
</dbReference>
<dbReference type="Pfam" id="PF03619">
    <property type="entry name" value="Solute_trans_a"/>
    <property type="match status" value="1"/>
</dbReference>
<comment type="subcellular location">
    <subcellularLocation>
        <location evidence="1">Membrane</location>
        <topology evidence="1">Multi-pass membrane protein</topology>
    </subcellularLocation>
</comment>